<feature type="domain" description="Protein kinase" evidence="6">
    <location>
        <begin position="1"/>
        <end position="277"/>
    </location>
</feature>
<evidence type="ECO:0000256" key="2">
    <source>
        <dbReference type="ARBA" id="ARBA00022448"/>
    </source>
</evidence>
<dbReference type="PROSITE" id="PS00108">
    <property type="entry name" value="PROTEIN_KINASE_ST"/>
    <property type="match status" value="1"/>
</dbReference>
<keyword evidence="3" id="KW-0812">Transmembrane</keyword>
<accession>A0A371EK14</accession>
<evidence type="ECO:0000256" key="1">
    <source>
        <dbReference type="ARBA" id="ARBA00004141"/>
    </source>
</evidence>
<feature type="non-terminal residue" evidence="7">
    <location>
        <position position="1"/>
    </location>
</feature>
<dbReference type="EMBL" id="QJKJ01013455">
    <property type="protein sequence ID" value="RDX66388.1"/>
    <property type="molecule type" value="Genomic_DNA"/>
</dbReference>
<protein>
    <submittedName>
        <fullName evidence="7">LRR receptor-like serine/threonine-protein kinase</fullName>
    </submittedName>
</protein>
<proteinExistence type="predicted"/>
<sequence>MEYGLFHVKEQPRFNTARGQRSSFCWARSDSAMFYFITNSLGFTFVVLGRVKLITSIASLLGVGRYNGFMKNCTSPLVLSTFLLVHLHGILEQWLHPMTLITKHPRTPSLDQRLNIMINVAFVLRYLHHECEQSIIHCDLKSNNVLLDDDMIVKVSFEISAYGSMYNFRILMLEMITNRKLTNEMFKDGQNLCNFIVISFLDNLLEIFYPRLIPTYEATSLEGNNWNLNQNLEKLVCCMGLSKERIEVVDATKELYRIRKVFFYWQVIKHIYLIFHV</sequence>
<dbReference type="InterPro" id="IPR001245">
    <property type="entry name" value="Ser-Thr/Tyr_kinase_cat_dom"/>
</dbReference>
<dbReference type="InterPro" id="IPR008271">
    <property type="entry name" value="Ser/Thr_kinase_AS"/>
</dbReference>
<dbReference type="GO" id="GO:0004672">
    <property type="term" value="F:protein kinase activity"/>
    <property type="evidence" value="ECO:0007669"/>
    <property type="project" value="InterPro"/>
</dbReference>
<dbReference type="OrthoDB" id="1103805at2759"/>
<evidence type="ECO:0000313" key="7">
    <source>
        <dbReference type="EMBL" id="RDX66388.1"/>
    </source>
</evidence>
<dbReference type="PANTHER" id="PTHR48055:SF55">
    <property type="entry name" value="PROTEIN KINASE DOMAIN-CONTAINING PROTEIN"/>
    <property type="match status" value="1"/>
</dbReference>
<evidence type="ECO:0000256" key="4">
    <source>
        <dbReference type="ARBA" id="ARBA00022989"/>
    </source>
</evidence>
<evidence type="ECO:0000313" key="8">
    <source>
        <dbReference type="Proteomes" id="UP000257109"/>
    </source>
</evidence>
<evidence type="ECO:0000259" key="6">
    <source>
        <dbReference type="PROSITE" id="PS50011"/>
    </source>
</evidence>
<reference evidence="7" key="1">
    <citation type="submission" date="2018-05" db="EMBL/GenBank/DDBJ databases">
        <title>Draft genome of Mucuna pruriens seed.</title>
        <authorList>
            <person name="Nnadi N.E."/>
            <person name="Vos R."/>
            <person name="Hasami M.H."/>
            <person name="Devisetty U.K."/>
            <person name="Aguiy J.C."/>
        </authorList>
    </citation>
    <scope>NUCLEOTIDE SEQUENCE [LARGE SCALE GENOMIC DNA]</scope>
    <source>
        <strain evidence="7">JCA_2017</strain>
    </source>
</reference>
<keyword evidence="5" id="KW-0472">Membrane</keyword>
<dbReference type="AlphaFoldDB" id="A0A371EK14"/>
<comment type="caution">
    <text evidence="7">The sequence shown here is derived from an EMBL/GenBank/DDBJ whole genome shotgun (WGS) entry which is preliminary data.</text>
</comment>
<dbReference type="STRING" id="157652.A0A371EK14"/>
<dbReference type="Proteomes" id="UP000257109">
    <property type="component" value="Unassembled WGS sequence"/>
</dbReference>
<name>A0A371EK14_MUCPR</name>
<organism evidence="7 8">
    <name type="scientific">Mucuna pruriens</name>
    <name type="common">Velvet bean</name>
    <name type="synonym">Dolichos pruriens</name>
    <dbReference type="NCBI Taxonomy" id="157652"/>
    <lineage>
        <taxon>Eukaryota</taxon>
        <taxon>Viridiplantae</taxon>
        <taxon>Streptophyta</taxon>
        <taxon>Embryophyta</taxon>
        <taxon>Tracheophyta</taxon>
        <taxon>Spermatophyta</taxon>
        <taxon>Magnoliopsida</taxon>
        <taxon>eudicotyledons</taxon>
        <taxon>Gunneridae</taxon>
        <taxon>Pentapetalae</taxon>
        <taxon>rosids</taxon>
        <taxon>fabids</taxon>
        <taxon>Fabales</taxon>
        <taxon>Fabaceae</taxon>
        <taxon>Papilionoideae</taxon>
        <taxon>50 kb inversion clade</taxon>
        <taxon>NPAAA clade</taxon>
        <taxon>indigoferoid/millettioid clade</taxon>
        <taxon>Phaseoleae</taxon>
        <taxon>Mucuna</taxon>
    </lineage>
</organism>
<dbReference type="GO" id="GO:0005524">
    <property type="term" value="F:ATP binding"/>
    <property type="evidence" value="ECO:0007669"/>
    <property type="project" value="InterPro"/>
</dbReference>
<dbReference type="SUPFAM" id="SSF56112">
    <property type="entry name" value="Protein kinase-like (PK-like)"/>
    <property type="match status" value="1"/>
</dbReference>
<gene>
    <name evidence="7" type="ORF">CR513_54843</name>
</gene>
<dbReference type="InterPro" id="IPR039309">
    <property type="entry name" value="BT1"/>
</dbReference>
<evidence type="ECO:0000256" key="5">
    <source>
        <dbReference type="ARBA" id="ARBA00023136"/>
    </source>
</evidence>
<dbReference type="PANTHER" id="PTHR48055">
    <property type="entry name" value="LEUCINE-RICH REPEAT RECEPTOR PROTEIN KINASE EMS1"/>
    <property type="match status" value="1"/>
</dbReference>
<dbReference type="Pfam" id="PF07714">
    <property type="entry name" value="PK_Tyr_Ser-Thr"/>
    <property type="match status" value="1"/>
</dbReference>
<dbReference type="InterPro" id="IPR051564">
    <property type="entry name" value="LRR_receptor-like_kinase"/>
</dbReference>
<dbReference type="Gene3D" id="1.10.510.10">
    <property type="entry name" value="Transferase(Phosphotransferase) domain 1"/>
    <property type="match status" value="1"/>
</dbReference>
<dbReference type="PROSITE" id="PS50011">
    <property type="entry name" value="PROTEIN_KINASE_DOM"/>
    <property type="match status" value="1"/>
</dbReference>
<dbReference type="InterPro" id="IPR011009">
    <property type="entry name" value="Kinase-like_dom_sf"/>
</dbReference>
<comment type="subcellular location">
    <subcellularLocation>
        <location evidence="1">Membrane</location>
        <topology evidence="1">Multi-pass membrane protein</topology>
    </subcellularLocation>
</comment>
<keyword evidence="8" id="KW-1185">Reference proteome</keyword>
<keyword evidence="2" id="KW-0813">Transport</keyword>
<dbReference type="Pfam" id="PF03092">
    <property type="entry name" value="BT1"/>
    <property type="match status" value="1"/>
</dbReference>
<dbReference type="GO" id="GO:0016020">
    <property type="term" value="C:membrane"/>
    <property type="evidence" value="ECO:0007669"/>
    <property type="project" value="UniProtKB-SubCell"/>
</dbReference>
<evidence type="ECO:0000256" key="3">
    <source>
        <dbReference type="ARBA" id="ARBA00022692"/>
    </source>
</evidence>
<dbReference type="InterPro" id="IPR000719">
    <property type="entry name" value="Prot_kinase_dom"/>
</dbReference>
<keyword evidence="4" id="KW-1133">Transmembrane helix</keyword>